<proteinExistence type="predicted"/>
<dbReference type="PANTHER" id="PTHR46669">
    <property type="entry name" value="LEUCINE-RICH PPR MOTIF-CONTAINING PROTEIN, MITOCHONDRIAL"/>
    <property type="match status" value="1"/>
</dbReference>
<dbReference type="Pfam" id="PF23276">
    <property type="entry name" value="TPR_24"/>
    <property type="match status" value="1"/>
</dbReference>
<evidence type="ECO:0000313" key="5">
    <source>
        <dbReference type="Proteomes" id="UP001652625"/>
    </source>
</evidence>
<dbReference type="GeneID" id="101239941"/>
<evidence type="ECO:0000256" key="3">
    <source>
        <dbReference type="SAM" id="MobiDB-lite"/>
    </source>
</evidence>
<dbReference type="PANTHER" id="PTHR46669:SF1">
    <property type="entry name" value="LEUCINE-RICH PPR MOTIF-CONTAINING PROTEIN, MITOCHONDRIAL"/>
    <property type="match status" value="1"/>
</dbReference>
<evidence type="ECO:0000256" key="1">
    <source>
        <dbReference type="ARBA" id="ARBA00022737"/>
    </source>
</evidence>
<gene>
    <name evidence="6" type="primary">LOC101239941</name>
</gene>
<dbReference type="PROSITE" id="PS51375">
    <property type="entry name" value="PPR"/>
    <property type="match status" value="3"/>
</dbReference>
<evidence type="ECO:0000313" key="6">
    <source>
        <dbReference type="RefSeq" id="XP_065655256.1"/>
    </source>
</evidence>
<dbReference type="NCBIfam" id="TIGR00756">
    <property type="entry name" value="PPR"/>
    <property type="match status" value="2"/>
</dbReference>
<keyword evidence="1" id="KW-0677">Repeat</keyword>
<dbReference type="InterPro" id="IPR033490">
    <property type="entry name" value="LRP130"/>
</dbReference>
<evidence type="ECO:0000256" key="2">
    <source>
        <dbReference type="PROSITE-ProRule" id="PRU00708"/>
    </source>
</evidence>
<keyword evidence="5" id="KW-1185">Reference proteome</keyword>
<dbReference type="Gene3D" id="1.25.40.10">
    <property type="entry name" value="Tetratricopeptide repeat domain"/>
    <property type="match status" value="3"/>
</dbReference>
<sequence>MAFVMLKKVSIISSRYNSIFRHNCLLNESVNRYFVSSNYFPTFTNKVKASYQENNLNEIETDHHHLTDKKKNSSRNSKNERRFNKGKISYTKNSYLQFLNEKLSKNEAVSSSVAFKIIKSCGSDMSGENEYTRNELVTQAWEMLKKSGTPMNIGLWNTLLSVYIENKRDFDPVDFLNDLRKNSQLEPNQTTFSLLIQMYAERGDPPGVMKIIEFMMEKGFVMTENMYAWLIKAFAINGNFEGVKHVMKSMRENGIPPKEKVYKQIINALAVRGDLEKIEDTLNEMTKKGISPTVELYMGLLNNLSEGGYRDLIKTTLGKIEGMQEMSPEVDSLIQRFTVREDYENAIVLLDHFKQETENIKPYTVINQISVASFNYLLQADKDLEQFKKLNNAIEKHFSKTLNSRFPFLAEYLAKNDKLDWALSLAVPDESLKRSNLQIYNFILKALNYKRDLIGIVKVFADMGEKSIDAEHSCYQNIEDTVEEAGSDKNNKFLDLAKDFDKIVLPYEFIKSVLLRENMNLNTFSRYAHLGSLGDLLGSIKEITDLMRRDFNSEDALKIVKVLHKKGVQTKVLIEKVVSDVSNRSYADVKEAYLFMLNLIQEGIPTTPNAQYNLLKGLFTFFRVSNSEYFFQFIRTLKEHGIEPDNNQQILMIRMAAKIGNSSAAQFCFDKLMAEPDLPAFYNENKNMLYQYLISSYQNEAIKEEKKEKKVANARKILQIAAEMKEKDLKPTAHSASAIAVSHLINGDVAEANYFLSTYGSFEPTVNQRNLLNTAYLTTFISQGNFKAAEDKFNELILNNVVTYGHYKQMFRLCEIKGNVSKMEQLYSKLLESGMKADVNIYEHMIRTFLKNNQPECCLKLLKDNTDNQKQKLGTKLVLSVIRSLALNGIDIVKEAVALARKDYPNIREQTLKEVLLIAHIKAGLVDEASSFLYKNEVVTETESSSTNDNEGKNLKQDILVGHLKKYAESAEQLGDIKFIENIIKFLKSNKLAYHVAYPSYLLALDKVNDIEGLRNLYKDHLENEVKENDQFISLLNAIVEKHGISKF</sequence>
<evidence type="ECO:0000259" key="4">
    <source>
        <dbReference type="Pfam" id="PF23276"/>
    </source>
</evidence>
<dbReference type="InterPro" id="IPR057027">
    <property type="entry name" value="TPR_mt"/>
</dbReference>
<dbReference type="InterPro" id="IPR011990">
    <property type="entry name" value="TPR-like_helical_dom_sf"/>
</dbReference>
<accession>A0ABM4C145</accession>
<protein>
    <submittedName>
        <fullName evidence="6">Leucine-rich PPR motif-containing protein, mitochondrial isoform X2</fullName>
    </submittedName>
</protein>
<feature type="repeat" description="PPR" evidence="2">
    <location>
        <begin position="223"/>
        <end position="257"/>
    </location>
</feature>
<feature type="region of interest" description="Disordered" evidence="3">
    <location>
        <begin position="64"/>
        <end position="83"/>
    </location>
</feature>
<feature type="repeat" description="PPR" evidence="2">
    <location>
        <begin position="188"/>
        <end position="222"/>
    </location>
</feature>
<dbReference type="RefSeq" id="XP_065655256.1">
    <property type="nucleotide sequence ID" value="XM_065799184.1"/>
</dbReference>
<feature type="repeat" description="PPR" evidence="2">
    <location>
        <begin position="258"/>
        <end position="292"/>
    </location>
</feature>
<dbReference type="InterPro" id="IPR002885">
    <property type="entry name" value="PPR_rpt"/>
</dbReference>
<reference evidence="6" key="1">
    <citation type="submission" date="2025-08" db="UniProtKB">
        <authorList>
            <consortium name="RefSeq"/>
        </authorList>
    </citation>
    <scope>IDENTIFICATION</scope>
</reference>
<name>A0ABM4C145_HYDVU</name>
<feature type="domain" description="Pentatricopeptide repeat-containing protein-mitochondrial" evidence="4">
    <location>
        <begin position="197"/>
        <end position="289"/>
    </location>
</feature>
<organism evidence="5 6">
    <name type="scientific">Hydra vulgaris</name>
    <name type="common">Hydra</name>
    <name type="synonym">Hydra attenuata</name>
    <dbReference type="NCBI Taxonomy" id="6087"/>
    <lineage>
        <taxon>Eukaryota</taxon>
        <taxon>Metazoa</taxon>
        <taxon>Cnidaria</taxon>
        <taxon>Hydrozoa</taxon>
        <taxon>Hydroidolina</taxon>
        <taxon>Anthoathecata</taxon>
        <taxon>Aplanulata</taxon>
        <taxon>Hydridae</taxon>
        <taxon>Hydra</taxon>
    </lineage>
</organism>
<dbReference type="Proteomes" id="UP001652625">
    <property type="component" value="Chromosome 06"/>
</dbReference>